<protein>
    <submittedName>
        <fullName evidence="1">IolE protein -like protein</fullName>
    </submittedName>
</protein>
<dbReference type="AlphaFoldDB" id="A0A380FCG0"/>
<proteinExistence type="predicted"/>
<dbReference type="Proteomes" id="UP000255277">
    <property type="component" value="Unassembled WGS sequence"/>
</dbReference>
<dbReference type="InterPro" id="IPR036237">
    <property type="entry name" value="Xyl_isomerase-like_sf"/>
</dbReference>
<name>A0A380FCG0_STAGA</name>
<dbReference type="EMBL" id="UHDK01000001">
    <property type="protein sequence ID" value="SUM31141.1"/>
    <property type="molecule type" value="Genomic_DNA"/>
</dbReference>
<organism evidence="1 2">
    <name type="scientific">Staphylococcus gallinarum</name>
    <dbReference type="NCBI Taxonomy" id="1293"/>
    <lineage>
        <taxon>Bacteria</taxon>
        <taxon>Bacillati</taxon>
        <taxon>Bacillota</taxon>
        <taxon>Bacilli</taxon>
        <taxon>Bacillales</taxon>
        <taxon>Staphylococcaceae</taxon>
        <taxon>Staphylococcus</taxon>
    </lineage>
</organism>
<reference evidence="1 2" key="1">
    <citation type="submission" date="2018-06" db="EMBL/GenBank/DDBJ databases">
        <authorList>
            <consortium name="Pathogen Informatics"/>
            <person name="Doyle S."/>
        </authorList>
    </citation>
    <scope>NUCLEOTIDE SEQUENCE [LARGE SCALE GENOMIC DNA]</scope>
    <source>
        <strain evidence="1 2">NCTC12195</strain>
    </source>
</reference>
<dbReference type="Gene3D" id="3.20.20.150">
    <property type="entry name" value="Divalent-metal-dependent TIM barrel enzymes"/>
    <property type="match status" value="1"/>
</dbReference>
<accession>A0A380FCG0</accession>
<sequence>MLHLRNAVDPIIGMNLDPSHLLWVGADPIQCARRLEGAIHHVHGKDVRIEDGVADVTTLLETREIDEC</sequence>
<evidence type="ECO:0000313" key="1">
    <source>
        <dbReference type="EMBL" id="SUM31141.1"/>
    </source>
</evidence>
<evidence type="ECO:0000313" key="2">
    <source>
        <dbReference type="Proteomes" id="UP000255277"/>
    </source>
</evidence>
<dbReference type="SUPFAM" id="SSF51658">
    <property type="entry name" value="Xylose isomerase-like"/>
    <property type="match status" value="1"/>
</dbReference>
<gene>
    <name evidence="1" type="ORF">NCTC12195_00547</name>
</gene>